<keyword evidence="1" id="KW-0732">Signal</keyword>
<dbReference type="OrthoDB" id="77013at2759"/>
<evidence type="ECO:0000313" key="4">
    <source>
        <dbReference type="Proteomes" id="UP000315783"/>
    </source>
</evidence>
<dbReference type="SUPFAM" id="SSF49899">
    <property type="entry name" value="Concanavalin A-like lectins/glucanases"/>
    <property type="match status" value="1"/>
</dbReference>
<proteinExistence type="predicted"/>
<dbReference type="EMBL" id="SPUK01000011">
    <property type="protein sequence ID" value="TQV93728.1"/>
    <property type="molecule type" value="Genomic_DNA"/>
</dbReference>
<dbReference type="GO" id="GO:0016829">
    <property type="term" value="F:lyase activity"/>
    <property type="evidence" value="ECO:0007669"/>
    <property type="project" value="UniProtKB-KW"/>
</dbReference>
<sequence length="240" mass="26069">MKLTTLLGGSTAVLALNPSCAPGGNFDLSHWSLQEPVGSGSSSSPRQIPSSRLQGCSGYQDEWFFTAADDGGAMAMKVPARSQCVTTPNSQHCRSELREQNPATWDPRAATNRLFAEVRVVRNDGEVCVGQIHIDDAVSHKPVAELYLDRAGNLNLGVQQCRTCSQKRTPVTRLPGGGGARFTYEIRYEKGKLAVAINGGALKEFTTYDLDSPRSYFKAGNYNQGTGPTEVHFYQLKVSH</sequence>
<evidence type="ECO:0000256" key="1">
    <source>
        <dbReference type="SAM" id="SignalP"/>
    </source>
</evidence>
<dbReference type="InterPro" id="IPR013320">
    <property type="entry name" value="ConA-like_dom_sf"/>
</dbReference>
<feature type="signal peptide" evidence="1">
    <location>
        <begin position="1"/>
        <end position="15"/>
    </location>
</feature>
<keyword evidence="3" id="KW-0456">Lyase</keyword>
<protein>
    <submittedName>
        <fullName evidence="3">Alginate lyase 2</fullName>
    </submittedName>
</protein>
<dbReference type="Proteomes" id="UP000315783">
    <property type="component" value="Unassembled WGS sequence"/>
</dbReference>
<gene>
    <name evidence="3" type="ORF">IF1G_07460</name>
</gene>
<feature type="domain" description="Alginate lyase 2" evidence="2">
    <location>
        <begin position="26"/>
        <end position="240"/>
    </location>
</feature>
<comment type="caution">
    <text evidence="3">The sequence shown here is derived from an EMBL/GenBank/DDBJ whole genome shotgun (WGS) entry which is preliminary data.</text>
</comment>
<reference evidence="3 4" key="1">
    <citation type="journal article" date="2019" name="Appl. Microbiol. Biotechnol.">
        <title>Genome sequence of Isaria javanica and comparative genome analysis insights into family S53 peptidase evolution in fungal entomopathogens.</title>
        <authorList>
            <person name="Lin R."/>
            <person name="Zhang X."/>
            <person name="Xin B."/>
            <person name="Zou M."/>
            <person name="Gao Y."/>
            <person name="Qin F."/>
            <person name="Hu Q."/>
            <person name="Xie B."/>
            <person name="Cheng X."/>
        </authorList>
    </citation>
    <scope>NUCLEOTIDE SEQUENCE [LARGE SCALE GENOMIC DNA]</scope>
    <source>
        <strain evidence="3 4">IJ1G</strain>
    </source>
</reference>
<dbReference type="Pfam" id="PF08787">
    <property type="entry name" value="Alginate_lyase2"/>
    <property type="match status" value="1"/>
</dbReference>
<name>A0A545VS32_9HYPO</name>
<dbReference type="InterPro" id="IPR014895">
    <property type="entry name" value="Alginate_lyase_2"/>
</dbReference>
<evidence type="ECO:0000313" key="3">
    <source>
        <dbReference type="EMBL" id="TQV93728.1"/>
    </source>
</evidence>
<dbReference type="AlphaFoldDB" id="A0A545VS32"/>
<organism evidence="3 4">
    <name type="scientific">Cordyceps javanica</name>
    <dbReference type="NCBI Taxonomy" id="43265"/>
    <lineage>
        <taxon>Eukaryota</taxon>
        <taxon>Fungi</taxon>
        <taxon>Dikarya</taxon>
        <taxon>Ascomycota</taxon>
        <taxon>Pezizomycotina</taxon>
        <taxon>Sordariomycetes</taxon>
        <taxon>Hypocreomycetidae</taxon>
        <taxon>Hypocreales</taxon>
        <taxon>Cordycipitaceae</taxon>
        <taxon>Cordyceps</taxon>
    </lineage>
</organism>
<accession>A0A545VS32</accession>
<feature type="chain" id="PRO_5022013798" evidence="1">
    <location>
        <begin position="16"/>
        <end position="240"/>
    </location>
</feature>
<keyword evidence="4" id="KW-1185">Reference proteome</keyword>
<evidence type="ECO:0000259" key="2">
    <source>
        <dbReference type="Pfam" id="PF08787"/>
    </source>
</evidence>
<dbReference type="Gene3D" id="2.60.120.200">
    <property type="match status" value="1"/>
</dbReference>